<organism evidence="3 4">
    <name type="scientific">Oribacterium sinus</name>
    <dbReference type="NCBI Taxonomy" id="237576"/>
    <lineage>
        <taxon>Bacteria</taxon>
        <taxon>Bacillati</taxon>
        <taxon>Bacillota</taxon>
        <taxon>Clostridia</taxon>
        <taxon>Lachnospirales</taxon>
        <taxon>Lachnospiraceae</taxon>
        <taxon>Oribacterium</taxon>
    </lineage>
</organism>
<name>A0A7W9SFX2_9FIRM</name>
<dbReference type="PANTHER" id="PTHR43717">
    <property type="entry name" value="ANAEROBIC NITRIC OXIDE REDUCTASE FLAVORUBREDOXIN"/>
    <property type="match status" value="1"/>
</dbReference>
<evidence type="ECO:0000313" key="4">
    <source>
        <dbReference type="Proteomes" id="UP000522163"/>
    </source>
</evidence>
<dbReference type="InterPro" id="IPR008254">
    <property type="entry name" value="Flavodoxin/NO_synth"/>
</dbReference>
<dbReference type="RefSeq" id="WP_183684050.1">
    <property type="nucleotide sequence ID" value="NZ_JACHHH010000006.1"/>
</dbReference>
<feature type="domain" description="Flavodoxin-like" evidence="2">
    <location>
        <begin position="258"/>
        <end position="400"/>
    </location>
</feature>
<dbReference type="InterPro" id="IPR016440">
    <property type="entry name" value="Rubredoxin-O_OxRdtase"/>
</dbReference>
<dbReference type="Pfam" id="PF19583">
    <property type="entry name" value="ODP"/>
    <property type="match status" value="1"/>
</dbReference>
<evidence type="ECO:0000313" key="3">
    <source>
        <dbReference type="EMBL" id="MBB6041438.1"/>
    </source>
</evidence>
<dbReference type="SUPFAM" id="SSF56281">
    <property type="entry name" value="Metallo-hydrolase/oxidoreductase"/>
    <property type="match status" value="1"/>
</dbReference>
<sequence>MYSCRKLRDDLVYVGVEDRRLHLFENLFPLDRGVSYNSYLLLDEKTVLLDTCDQTVSRHFIENIEFALGGKTLDYLVINHMEPDHCGSIQDLYEKYPKLSIISNAKTFQMLDQFYQMTIPADRKVEVKEGDEFSVGRHTLKFVFAPMVHWPEVMFTYDMTDKTLFSADAFGVFGCNNGNILAHEQRYKDKDFLDDARRYYSNIVGKYGPQTQAALKKALSLEVEMLCPLHGPIWTEDLSFIIDKYDKWSRYLPEEKAVVILYNSVYGNTETVVDHFALELGIRGVKNIKAYDVSKTDVSYCIAECFRASHLVFAGTTYNNNLFPKMENLITDMKNLNVQNRKIAILENGSWAPQSGKLMKKAFDEMKNMSYIGDILTVKSASVDRSALEKLADEVADSVLGKE</sequence>
<dbReference type="GO" id="GO:0010181">
    <property type="term" value="F:FMN binding"/>
    <property type="evidence" value="ECO:0007669"/>
    <property type="project" value="InterPro"/>
</dbReference>
<dbReference type="EMBL" id="JACHHH010000006">
    <property type="protein sequence ID" value="MBB6041438.1"/>
    <property type="molecule type" value="Genomic_DNA"/>
</dbReference>
<reference evidence="3 4" key="1">
    <citation type="submission" date="2020-08" db="EMBL/GenBank/DDBJ databases">
        <title>Genomic Encyclopedia of Type Strains, Phase IV (KMG-IV): sequencing the most valuable type-strain genomes for metagenomic binning, comparative biology and taxonomic classification.</title>
        <authorList>
            <person name="Goeker M."/>
        </authorList>
    </citation>
    <scope>NUCLEOTIDE SEQUENCE [LARGE SCALE GENOMIC DNA]</scope>
    <source>
        <strain evidence="3 4">DSM 17245</strain>
    </source>
</reference>
<dbReference type="SMART" id="SM00849">
    <property type="entry name" value="Lactamase_B"/>
    <property type="match status" value="1"/>
</dbReference>
<dbReference type="InterPro" id="IPR029039">
    <property type="entry name" value="Flavoprotein-like_sf"/>
</dbReference>
<comment type="caution">
    <text evidence="3">The sequence shown here is derived from an EMBL/GenBank/DDBJ whole genome shotgun (WGS) entry which is preliminary data.</text>
</comment>
<dbReference type="InterPro" id="IPR001279">
    <property type="entry name" value="Metallo-B-lactamas"/>
</dbReference>
<dbReference type="InterPro" id="IPR045761">
    <property type="entry name" value="ODP_dom"/>
</dbReference>
<dbReference type="GO" id="GO:0009055">
    <property type="term" value="F:electron transfer activity"/>
    <property type="evidence" value="ECO:0007669"/>
    <property type="project" value="InterPro"/>
</dbReference>
<evidence type="ECO:0000259" key="2">
    <source>
        <dbReference type="PROSITE" id="PS50902"/>
    </source>
</evidence>
<dbReference type="GeneID" id="85014956"/>
<accession>A0A7W9SFX2</accession>
<dbReference type="Gene3D" id="3.60.15.10">
    <property type="entry name" value="Ribonuclease Z/Hydroxyacylglutathione hydrolase-like"/>
    <property type="match status" value="1"/>
</dbReference>
<gene>
    <name evidence="3" type="ORF">HNQ46_001418</name>
</gene>
<dbReference type="Proteomes" id="UP000522163">
    <property type="component" value="Unassembled WGS sequence"/>
</dbReference>
<dbReference type="PANTHER" id="PTHR43717:SF1">
    <property type="entry name" value="ANAEROBIC NITRIC OXIDE REDUCTASE FLAVORUBREDOXIN"/>
    <property type="match status" value="1"/>
</dbReference>
<proteinExistence type="inferred from homology"/>
<dbReference type="AlphaFoldDB" id="A0A7W9SFX2"/>
<dbReference type="GO" id="GO:0016651">
    <property type="term" value="F:oxidoreductase activity, acting on NAD(P)H"/>
    <property type="evidence" value="ECO:0007669"/>
    <property type="project" value="UniProtKB-ARBA"/>
</dbReference>
<dbReference type="InterPro" id="IPR036866">
    <property type="entry name" value="RibonucZ/Hydroxyglut_hydro"/>
</dbReference>
<dbReference type="Gene3D" id="3.40.50.360">
    <property type="match status" value="1"/>
</dbReference>
<dbReference type="SUPFAM" id="SSF52218">
    <property type="entry name" value="Flavoproteins"/>
    <property type="match status" value="1"/>
</dbReference>
<evidence type="ECO:0000256" key="1">
    <source>
        <dbReference type="ARBA" id="ARBA00007121"/>
    </source>
</evidence>
<dbReference type="PIRSF" id="PIRSF005243">
    <property type="entry name" value="ROO"/>
    <property type="match status" value="1"/>
</dbReference>
<dbReference type="PROSITE" id="PS50902">
    <property type="entry name" value="FLAVODOXIN_LIKE"/>
    <property type="match status" value="1"/>
</dbReference>
<dbReference type="GO" id="GO:0046872">
    <property type="term" value="F:metal ion binding"/>
    <property type="evidence" value="ECO:0007669"/>
    <property type="project" value="InterPro"/>
</dbReference>
<comment type="similarity">
    <text evidence="1">In the N-terminal section; belongs to the zinc metallo-hydrolase group 3 family.</text>
</comment>
<protein>
    <submittedName>
        <fullName evidence="3">Flavorubredoxin</fullName>
    </submittedName>
</protein>
<dbReference type="CDD" id="cd07709">
    <property type="entry name" value="flavodiiron_proteins_MBL-fold"/>
    <property type="match status" value="1"/>
</dbReference>